<accession>A0ABY6GRC0</accession>
<evidence type="ECO:0000313" key="1">
    <source>
        <dbReference type="EMBL" id="UYM15107.1"/>
    </source>
</evidence>
<evidence type="ECO:0000313" key="2">
    <source>
        <dbReference type="Proteomes" id="UP001163255"/>
    </source>
</evidence>
<gene>
    <name evidence="1" type="ORF">NX720_19895</name>
</gene>
<organism evidence="1 2">
    <name type="scientific">Endozoicomonas euniceicola</name>
    <dbReference type="NCBI Taxonomy" id="1234143"/>
    <lineage>
        <taxon>Bacteria</taxon>
        <taxon>Pseudomonadati</taxon>
        <taxon>Pseudomonadota</taxon>
        <taxon>Gammaproteobacteria</taxon>
        <taxon>Oceanospirillales</taxon>
        <taxon>Endozoicomonadaceae</taxon>
        <taxon>Endozoicomonas</taxon>
    </lineage>
</organism>
<dbReference type="RefSeq" id="WP_262596962.1">
    <property type="nucleotide sequence ID" value="NZ_CP103300.1"/>
</dbReference>
<keyword evidence="2" id="KW-1185">Reference proteome</keyword>
<reference evidence="1" key="1">
    <citation type="submission" date="2022-10" db="EMBL/GenBank/DDBJ databases">
        <title>Completed Genome Sequence of two octocoral isolated bacterium, Endozoicomonas euniceicola EF212T and Endozoicomonas gorgoniicola PS125T.</title>
        <authorList>
            <person name="Chiou Y.-J."/>
            <person name="Chen Y.-H."/>
        </authorList>
    </citation>
    <scope>NUCLEOTIDE SEQUENCE</scope>
    <source>
        <strain evidence="1">EF212</strain>
    </source>
</reference>
<sequence>MLTIAGLYARNNLLCLDNPANFQNTMNVTGACYVPNSWTTDLGNEGVLVTHKPSYFSGYVFRGDLRNPVEILESGFSLDAPLRQGRYLDRLVSGAVRGDTGSYGISTTVCASASTRYVMDIKNIFNMSLWYYDGYIYLIDAVHFKGFAIPSPRPNDPIAIRFPHLREVYEVNFPNAIPNYKIVGVVYFPGINSITQQTIWPQHPPKLMLAVNPYYSASFVYGHQKTGMEAAKVVADRFNTMHGWVVVLPEF</sequence>
<proteinExistence type="predicted"/>
<name>A0ABY6GRC0_9GAMM</name>
<protein>
    <submittedName>
        <fullName evidence="1">Uncharacterized protein</fullName>
    </submittedName>
</protein>
<dbReference type="Proteomes" id="UP001163255">
    <property type="component" value="Chromosome"/>
</dbReference>
<dbReference type="SUPFAM" id="SSF56399">
    <property type="entry name" value="ADP-ribosylation"/>
    <property type="match status" value="1"/>
</dbReference>
<dbReference type="EMBL" id="CP103300">
    <property type="protein sequence ID" value="UYM15107.1"/>
    <property type="molecule type" value="Genomic_DNA"/>
</dbReference>
<dbReference type="Gene3D" id="3.90.210.10">
    <property type="entry name" value="Heat-Labile Enterotoxin, subunit A"/>
    <property type="match status" value="1"/>
</dbReference>